<evidence type="ECO:0000256" key="4">
    <source>
        <dbReference type="ARBA" id="ARBA00022840"/>
    </source>
</evidence>
<organism evidence="7 8">
    <name type="scientific">Lederbergia graminis</name>
    <dbReference type="NCBI Taxonomy" id="735518"/>
    <lineage>
        <taxon>Bacteria</taxon>
        <taxon>Bacillati</taxon>
        <taxon>Bacillota</taxon>
        <taxon>Bacilli</taxon>
        <taxon>Bacillales</taxon>
        <taxon>Bacillaceae</taxon>
        <taxon>Lederbergia</taxon>
    </lineage>
</organism>
<dbReference type="InterPro" id="IPR006282">
    <property type="entry name" value="Thi_PPkinase"/>
</dbReference>
<keyword evidence="4" id="KW-0067">ATP-binding</keyword>
<reference evidence="8" key="1">
    <citation type="journal article" date="2019" name="Int. J. Syst. Evol. Microbiol.">
        <title>The Global Catalogue of Microorganisms (GCM) 10K type strain sequencing project: providing services to taxonomists for standard genome sequencing and annotation.</title>
        <authorList>
            <consortium name="The Broad Institute Genomics Platform"/>
            <consortium name="The Broad Institute Genome Sequencing Center for Infectious Disease"/>
            <person name="Wu L."/>
            <person name="Ma J."/>
        </authorList>
    </citation>
    <scope>NUCLEOTIDE SEQUENCE [LARGE SCALE GENOMIC DNA]</scope>
    <source>
        <strain evidence="8">CGMCC 1.12237</strain>
    </source>
</reference>
<dbReference type="InterPro" id="IPR036371">
    <property type="entry name" value="TPK_B1-bd_sf"/>
</dbReference>
<dbReference type="Gene3D" id="3.40.50.10240">
    <property type="entry name" value="Thiamin pyrophosphokinase, catalytic domain"/>
    <property type="match status" value="1"/>
</dbReference>
<protein>
    <recommendedName>
        <fullName evidence="5">Thiamine diphosphokinase</fullName>
        <ecNumber evidence="5">2.7.6.2</ecNumber>
    </recommendedName>
</protein>
<keyword evidence="2" id="KW-0547">Nucleotide-binding</keyword>
<dbReference type="GO" id="GO:0004788">
    <property type="term" value="F:thiamine diphosphokinase activity"/>
    <property type="evidence" value="ECO:0007669"/>
    <property type="project" value="UniProtKB-EC"/>
</dbReference>
<dbReference type="Pfam" id="PF04265">
    <property type="entry name" value="TPK_B1_binding"/>
    <property type="match status" value="1"/>
</dbReference>
<evidence type="ECO:0000256" key="5">
    <source>
        <dbReference type="NCBIfam" id="TIGR01378"/>
    </source>
</evidence>
<evidence type="ECO:0000256" key="2">
    <source>
        <dbReference type="ARBA" id="ARBA00022741"/>
    </source>
</evidence>
<dbReference type="CDD" id="cd07995">
    <property type="entry name" value="TPK"/>
    <property type="match status" value="1"/>
</dbReference>
<dbReference type="InterPro" id="IPR036759">
    <property type="entry name" value="TPK_catalytic_sf"/>
</dbReference>
<feature type="domain" description="Thiamin pyrophosphokinase thiamin-binding" evidence="6">
    <location>
        <begin position="149"/>
        <end position="215"/>
    </location>
</feature>
<evidence type="ECO:0000256" key="1">
    <source>
        <dbReference type="ARBA" id="ARBA00022679"/>
    </source>
</evidence>
<keyword evidence="1 7" id="KW-0808">Transferase</keyword>
<accession>A0ABW0LFZ6</accession>
<dbReference type="PANTHER" id="PTHR41299">
    <property type="entry name" value="THIAMINE PYROPHOSPHOKINASE"/>
    <property type="match status" value="1"/>
</dbReference>
<comment type="caution">
    <text evidence="7">The sequence shown here is derived from an EMBL/GenBank/DDBJ whole genome shotgun (WGS) entry which is preliminary data.</text>
</comment>
<evidence type="ECO:0000313" key="7">
    <source>
        <dbReference type="EMBL" id="MFC5463807.1"/>
    </source>
</evidence>
<dbReference type="RefSeq" id="WP_144920201.1">
    <property type="nucleotide sequence ID" value="NZ_JBHSMC010000001.1"/>
</dbReference>
<evidence type="ECO:0000259" key="6">
    <source>
        <dbReference type="SMART" id="SM00983"/>
    </source>
</evidence>
<dbReference type="SUPFAM" id="SSF63999">
    <property type="entry name" value="Thiamin pyrophosphokinase, catalytic domain"/>
    <property type="match status" value="1"/>
</dbReference>
<dbReference type="InterPro" id="IPR007373">
    <property type="entry name" value="Thiamin_PyroPKinase_B1-bd"/>
</dbReference>
<dbReference type="Proteomes" id="UP001596147">
    <property type="component" value="Unassembled WGS sequence"/>
</dbReference>
<dbReference type="PANTHER" id="PTHR41299:SF1">
    <property type="entry name" value="THIAMINE PYROPHOSPHOKINASE"/>
    <property type="match status" value="1"/>
</dbReference>
<proteinExistence type="predicted"/>
<dbReference type="EC" id="2.7.6.2" evidence="5"/>
<dbReference type="SUPFAM" id="SSF63862">
    <property type="entry name" value="Thiamin pyrophosphokinase, substrate-binding domain"/>
    <property type="match status" value="1"/>
</dbReference>
<evidence type="ECO:0000313" key="8">
    <source>
        <dbReference type="Proteomes" id="UP001596147"/>
    </source>
</evidence>
<gene>
    <name evidence="7" type="ORF">ACFPM4_03435</name>
</gene>
<sequence length="221" mass="25303">MSQNIKAIYIVAGGPQQYIPEYDSYKNVSNTIWMGVDRGVYYLLEKGIIPTYAVGDFDSINEREWEEIKEKVPNIKQANPEKDETDLELALFCALEHDPEKIIIWGATGGRLDHFMANAFMLSKFQKQHPHIPINIMDQQNTLSVYFPETHEIFKDEKKKYVSFIPLSSEIIGLTLKGFKYPLTDKTVEFGSSLCISNELIQQSGTFSFEKGILMMVRSTD</sequence>
<dbReference type="SMART" id="SM00983">
    <property type="entry name" value="TPK_B1_binding"/>
    <property type="match status" value="1"/>
</dbReference>
<evidence type="ECO:0000256" key="3">
    <source>
        <dbReference type="ARBA" id="ARBA00022777"/>
    </source>
</evidence>
<dbReference type="InterPro" id="IPR007371">
    <property type="entry name" value="TPK_catalytic"/>
</dbReference>
<name>A0ABW0LFZ6_9BACI</name>
<dbReference type="NCBIfam" id="TIGR01378">
    <property type="entry name" value="thi_PPkinase"/>
    <property type="match status" value="1"/>
</dbReference>
<keyword evidence="8" id="KW-1185">Reference proteome</keyword>
<dbReference type="Pfam" id="PF04263">
    <property type="entry name" value="TPK_catalytic"/>
    <property type="match status" value="1"/>
</dbReference>
<keyword evidence="3" id="KW-0418">Kinase</keyword>
<dbReference type="InterPro" id="IPR053149">
    <property type="entry name" value="TPK"/>
</dbReference>
<dbReference type="EMBL" id="JBHSMC010000001">
    <property type="protein sequence ID" value="MFC5463807.1"/>
    <property type="molecule type" value="Genomic_DNA"/>
</dbReference>